<dbReference type="GO" id="GO:0016853">
    <property type="term" value="F:isomerase activity"/>
    <property type="evidence" value="ECO:0007669"/>
    <property type="project" value="UniProtKB-KW"/>
</dbReference>
<dbReference type="AlphaFoldDB" id="A0A840IHZ1"/>
<evidence type="ECO:0000313" key="3">
    <source>
        <dbReference type="Proteomes" id="UP000585272"/>
    </source>
</evidence>
<dbReference type="PANTHER" id="PTHR13887:SF41">
    <property type="entry name" value="THIOREDOXIN SUPERFAMILY PROTEIN"/>
    <property type="match status" value="1"/>
</dbReference>
<dbReference type="PANTHER" id="PTHR13887">
    <property type="entry name" value="GLUTATHIONE S-TRANSFERASE KAPPA"/>
    <property type="match status" value="1"/>
</dbReference>
<evidence type="ECO:0000313" key="2">
    <source>
        <dbReference type="EMBL" id="MBB4663580.1"/>
    </source>
</evidence>
<feature type="domain" description="DSBA-like thioredoxin" evidence="1">
    <location>
        <begin position="3"/>
        <end position="205"/>
    </location>
</feature>
<dbReference type="Gene3D" id="3.40.30.10">
    <property type="entry name" value="Glutaredoxin"/>
    <property type="match status" value="1"/>
</dbReference>
<sequence>MQLELWMDVVCPWCYVGKRRLDAALERFDARDEVTLTLRSFELDPSAPAVREGSHAEMLAAKYGGTVEEARARLAQMTELGRADGIAFDFEIARQGNSFDAHRLIHLATSEGLAGPVTERLLRGYFGEGLPIGDREALLDAAAEAGLERDAAAAALAGDAFADAVRADEAQAQRYGIRGVPFLVLDGRYGLSGAQPADAYLQALQQAWDERPAA</sequence>
<gene>
    <name evidence="2" type="ORF">BDZ31_003175</name>
</gene>
<proteinExistence type="predicted"/>
<keyword evidence="3" id="KW-1185">Reference proteome</keyword>
<dbReference type="InterPro" id="IPR036249">
    <property type="entry name" value="Thioredoxin-like_sf"/>
</dbReference>
<dbReference type="InterPro" id="IPR001853">
    <property type="entry name" value="DSBA-like_thioredoxin_dom"/>
</dbReference>
<keyword evidence="2" id="KW-0413">Isomerase</keyword>
<reference evidence="2 3" key="1">
    <citation type="submission" date="2020-08" db="EMBL/GenBank/DDBJ databases">
        <title>Genomic Encyclopedia of Archaeal and Bacterial Type Strains, Phase II (KMG-II): from individual species to whole genera.</title>
        <authorList>
            <person name="Goeker M."/>
        </authorList>
    </citation>
    <scope>NUCLEOTIDE SEQUENCE [LARGE SCALE GENOMIC DNA]</scope>
    <source>
        <strain evidence="2 3">DSM 23288</strain>
    </source>
</reference>
<dbReference type="Proteomes" id="UP000585272">
    <property type="component" value="Unassembled WGS sequence"/>
</dbReference>
<dbReference type="SUPFAM" id="SSF52833">
    <property type="entry name" value="Thioredoxin-like"/>
    <property type="match status" value="1"/>
</dbReference>
<dbReference type="RefSeq" id="WP_183343299.1">
    <property type="nucleotide sequence ID" value="NZ_JACHNU010000004.1"/>
</dbReference>
<dbReference type="GO" id="GO:0016491">
    <property type="term" value="F:oxidoreductase activity"/>
    <property type="evidence" value="ECO:0007669"/>
    <property type="project" value="InterPro"/>
</dbReference>
<name>A0A840IHZ1_9ACTN</name>
<dbReference type="Pfam" id="PF01323">
    <property type="entry name" value="DSBA"/>
    <property type="match status" value="1"/>
</dbReference>
<comment type="caution">
    <text evidence="2">The sequence shown here is derived from an EMBL/GenBank/DDBJ whole genome shotgun (WGS) entry which is preliminary data.</text>
</comment>
<dbReference type="CDD" id="cd03024">
    <property type="entry name" value="DsbA_FrnE"/>
    <property type="match status" value="1"/>
</dbReference>
<evidence type="ECO:0000259" key="1">
    <source>
        <dbReference type="Pfam" id="PF01323"/>
    </source>
</evidence>
<organism evidence="2 3">
    <name type="scientific">Conexibacter arvalis</name>
    <dbReference type="NCBI Taxonomy" id="912552"/>
    <lineage>
        <taxon>Bacteria</taxon>
        <taxon>Bacillati</taxon>
        <taxon>Actinomycetota</taxon>
        <taxon>Thermoleophilia</taxon>
        <taxon>Solirubrobacterales</taxon>
        <taxon>Conexibacteraceae</taxon>
        <taxon>Conexibacter</taxon>
    </lineage>
</organism>
<accession>A0A840IHZ1</accession>
<dbReference type="EMBL" id="JACHNU010000004">
    <property type="protein sequence ID" value="MBB4663580.1"/>
    <property type="molecule type" value="Genomic_DNA"/>
</dbReference>
<protein>
    <submittedName>
        <fullName evidence="2">Putative DsbA family dithiol-disulfide isomerase</fullName>
    </submittedName>
</protein>